<dbReference type="RefSeq" id="WP_036693092.1">
    <property type="nucleotide sequence ID" value="NZ_JNVM01000052.1"/>
</dbReference>
<comment type="caution">
    <text evidence="12">The sequence shown here is derived from an EMBL/GenBank/DDBJ whole genome shotgun (WGS) entry which is preliminary data.</text>
</comment>
<dbReference type="NCBIfam" id="TIGR00589">
    <property type="entry name" value="ogt"/>
    <property type="match status" value="1"/>
</dbReference>
<sequence>MAIRYDEMDSPIGVLTLGWNAEPQGGLCQIEFGAFADAEPKLRAWSDKWFGTGDWVRDPGALSEAAGQLRAYFAGTRRTFDLPLDLRGTPFQIQVWKALTDIPFGEVWSYKDVAVRIDSPKAVRAVGGANNRNPIPVIVPCHRVIGASGAMVGYGGGLHIKTFLLQHEGFSGKGALA</sequence>
<feature type="domain" description="Methylated-DNA-[protein]-cysteine S-methyltransferase DNA binding" evidence="10">
    <location>
        <begin position="90"/>
        <end position="169"/>
    </location>
</feature>
<dbReference type="InterPro" id="IPR001497">
    <property type="entry name" value="MethylDNA_cys_MeTrfase_AS"/>
</dbReference>
<dbReference type="Pfam" id="PF02870">
    <property type="entry name" value="Methyltransf_1N"/>
    <property type="match status" value="1"/>
</dbReference>
<evidence type="ECO:0000256" key="5">
    <source>
        <dbReference type="ARBA" id="ARBA00022679"/>
    </source>
</evidence>
<comment type="function">
    <text evidence="9">Involved in the cellular defense against the biological effects of O6-methylguanine (O6-MeG) and O4-methylthymine (O4-MeT) in DNA. Repairs the methylated nucleobase in DNA by stoichiometrically transferring the methyl group to a cysteine residue in the enzyme. This is a suicide reaction: the enzyme is irreversibly inactivated.</text>
</comment>
<evidence type="ECO:0000256" key="4">
    <source>
        <dbReference type="ARBA" id="ARBA00022603"/>
    </source>
</evidence>
<dbReference type="InterPro" id="IPR008332">
    <property type="entry name" value="MethylG_MeTrfase_N"/>
</dbReference>
<dbReference type="InterPro" id="IPR036217">
    <property type="entry name" value="MethylDNA_cys_MeTrfase_DNAb"/>
</dbReference>
<dbReference type="HAMAP" id="MF_00772">
    <property type="entry name" value="OGT"/>
    <property type="match status" value="1"/>
</dbReference>
<evidence type="ECO:0000259" key="11">
    <source>
        <dbReference type="Pfam" id="PF02870"/>
    </source>
</evidence>
<evidence type="ECO:0000256" key="1">
    <source>
        <dbReference type="ARBA" id="ARBA00001286"/>
    </source>
</evidence>
<dbReference type="SUPFAM" id="SSF53155">
    <property type="entry name" value="Methylated DNA-protein cysteine methyltransferase domain"/>
    <property type="match status" value="1"/>
</dbReference>
<organism evidence="12 13">
    <name type="scientific">Paenibacillus tyrfis</name>
    <dbReference type="NCBI Taxonomy" id="1501230"/>
    <lineage>
        <taxon>Bacteria</taxon>
        <taxon>Bacillati</taxon>
        <taxon>Bacillota</taxon>
        <taxon>Bacilli</taxon>
        <taxon>Bacillales</taxon>
        <taxon>Paenibacillaceae</taxon>
        <taxon>Paenibacillus</taxon>
    </lineage>
</organism>
<evidence type="ECO:0000313" key="13">
    <source>
        <dbReference type="Proteomes" id="UP000028123"/>
    </source>
</evidence>
<dbReference type="GO" id="GO:0006307">
    <property type="term" value="P:DNA alkylation repair"/>
    <property type="evidence" value="ECO:0007669"/>
    <property type="project" value="UniProtKB-UniRule"/>
</dbReference>
<dbReference type="Gene3D" id="3.30.160.70">
    <property type="entry name" value="Methylated DNA-protein cysteine methyltransferase domain"/>
    <property type="match status" value="1"/>
</dbReference>
<evidence type="ECO:0000256" key="7">
    <source>
        <dbReference type="ARBA" id="ARBA00023204"/>
    </source>
</evidence>
<dbReference type="OrthoDB" id="9802228at2"/>
<gene>
    <name evidence="12" type="ORF">ET33_30350</name>
</gene>
<keyword evidence="5 9" id="KW-0808">Transferase</keyword>
<accession>A0A081NTW3</accession>
<dbReference type="AlphaFoldDB" id="A0A081NTW3"/>
<dbReference type="EC" id="2.1.1.63" evidence="9"/>
<evidence type="ECO:0000259" key="10">
    <source>
        <dbReference type="Pfam" id="PF01035"/>
    </source>
</evidence>
<comment type="similarity">
    <text evidence="2 9">Belongs to the MGMT family.</text>
</comment>
<keyword evidence="3 9" id="KW-0963">Cytoplasm</keyword>
<dbReference type="InterPro" id="IPR036631">
    <property type="entry name" value="MGMT_N_sf"/>
</dbReference>
<keyword evidence="7 9" id="KW-0234">DNA repair</keyword>
<keyword evidence="13" id="KW-1185">Reference proteome</keyword>
<dbReference type="InterPro" id="IPR023546">
    <property type="entry name" value="MGMT"/>
</dbReference>
<dbReference type="PROSITE" id="PS00374">
    <property type="entry name" value="MGMT"/>
    <property type="match status" value="1"/>
</dbReference>
<comment type="catalytic activity">
    <reaction evidence="8 9">
        <text>a 6-O-methyl-2'-deoxyguanosine in DNA + L-cysteinyl-[protein] = S-methyl-L-cysteinyl-[protein] + a 2'-deoxyguanosine in DNA</text>
        <dbReference type="Rhea" id="RHEA:24000"/>
        <dbReference type="Rhea" id="RHEA-COMP:10131"/>
        <dbReference type="Rhea" id="RHEA-COMP:10132"/>
        <dbReference type="Rhea" id="RHEA-COMP:11367"/>
        <dbReference type="Rhea" id="RHEA-COMP:11368"/>
        <dbReference type="ChEBI" id="CHEBI:29950"/>
        <dbReference type="ChEBI" id="CHEBI:82612"/>
        <dbReference type="ChEBI" id="CHEBI:85445"/>
        <dbReference type="ChEBI" id="CHEBI:85448"/>
        <dbReference type="EC" id="2.1.1.63"/>
    </reaction>
</comment>
<dbReference type="SUPFAM" id="SSF46767">
    <property type="entry name" value="Methylated DNA-protein cysteine methyltransferase, C-terminal domain"/>
    <property type="match status" value="1"/>
</dbReference>
<protein>
    <recommendedName>
        <fullName evidence="9">Methylated-DNA--protein-cysteine methyltransferase</fullName>
        <ecNumber evidence="9">2.1.1.63</ecNumber>
    </recommendedName>
    <alternativeName>
        <fullName evidence="9">6-O-methylguanine-DNA methyltransferase</fullName>
        <shortName evidence="9">MGMT</shortName>
    </alternativeName>
    <alternativeName>
        <fullName evidence="9">O-6-methylguanine-DNA-alkyltransferase</fullName>
    </alternativeName>
</protein>
<name>A0A081NTW3_9BACL</name>
<evidence type="ECO:0000313" key="12">
    <source>
        <dbReference type="EMBL" id="KEQ21886.1"/>
    </source>
</evidence>
<dbReference type="PANTHER" id="PTHR10815:SF5">
    <property type="entry name" value="METHYLATED-DNA--PROTEIN-CYSTEINE METHYLTRANSFERASE"/>
    <property type="match status" value="1"/>
</dbReference>
<comment type="catalytic activity">
    <reaction evidence="1 9">
        <text>a 4-O-methyl-thymidine in DNA + L-cysteinyl-[protein] = a thymidine in DNA + S-methyl-L-cysteinyl-[protein]</text>
        <dbReference type="Rhea" id="RHEA:53428"/>
        <dbReference type="Rhea" id="RHEA-COMP:10131"/>
        <dbReference type="Rhea" id="RHEA-COMP:10132"/>
        <dbReference type="Rhea" id="RHEA-COMP:13555"/>
        <dbReference type="Rhea" id="RHEA-COMP:13556"/>
        <dbReference type="ChEBI" id="CHEBI:29950"/>
        <dbReference type="ChEBI" id="CHEBI:82612"/>
        <dbReference type="ChEBI" id="CHEBI:137386"/>
        <dbReference type="ChEBI" id="CHEBI:137387"/>
        <dbReference type="EC" id="2.1.1.63"/>
    </reaction>
</comment>
<proteinExistence type="inferred from homology"/>
<evidence type="ECO:0000256" key="9">
    <source>
        <dbReference type="HAMAP-Rule" id="MF_00772"/>
    </source>
</evidence>
<dbReference type="PANTHER" id="PTHR10815">
    <property type="entry name" value="METHYLATED-DNA--PROTEIN-CYSTEINE METHYLTRANSFERASE"/>
    <property type="match status" value="1"/>
</dbReference>
<dbReference type="EMBL" id="JNVM01000052">
    <property type="protein sequence ID" value="KEQ21886.1"/>
    <property type="molecule type" value="Genomic_DNA"/>
</dbReference>
<evidence type="ECO:0000256" key="8">
    <source>
        <dbReference type="ARBA" id="ARBA00049348"/>
    </source>
</evidence>
<dbReference type="GO" id="GO:0005737">
    <property type="term" value="C:cytoplasm"/>
    <property type="evidence" value="ECO:0007669"/>
    <property type="project" value="UniProtKB-SubCell"/>
</dbReference>
<comment type="subcellular location">
    <subcellularLocation>
        <location evidence="9">Cytoplasm</location>
    </subcellularLocation>
</comment>
<comment type="miscellaneous">
    <text evidence="9">This enzyme catalyzes only one turnover and therefore is not strictly catalytic. According to one definition, an enzyme is a biocatalyst that acts repeatedly and over many reaction cycles.</text>
</comment>
<evidence type="ECO:0000256" key="3">
    <source>
        <dbReference type="ARBA" id="ARBA00022490"/>
    </source>
</evidence>
<reference evidence="12 13" key="1">
    <citation type="submission" date="2014-06" db="EMBL/GenBank/DDBJ databases">
        <title>Draft genome sequence of Paenibacillus sp. MSt1.</title>
        <authorList>
            <person name="Aw Y.K."/>
            <person name="Ong K.S."/>
            <person name="Gan H.M."/>
            <person name="Lee S.M."/>
        </authorList>
    </citation>
    <scope>NUCLEOTIDE SEQUENCE [LARGE SCALE GENOMIC DNA]</scope>
    <source>
        <strain evidence="12 13">MSt1</strain>
    </source>
</reference>
<dbReference type="CDD" id="cd06445">
    <property type="entry name" value="ATase"/>
    <property type="match status" value="1"/>
</dbReference>
<evidence type="ECO:0000256" key="2">
    <source>
        <dbReference type="ARBA" id="ARBA00008711"/>
    </source>
</evidence>
<dbReference type="Pfam" id="PF01035">
    <property type="entry name" value="DNA_binding_1"/>
    <property type="match status" value="1"/>
</dbReference>
<dbReference type="FunFam" id="1.10.10.10:FF:000214">
    <property type="entry name" value="Methylated-DNA--protein-cysteine methyltransferase"/>
    <property type="match status" value="1"/>
</dbReference>
<keyword evidence="6 9" id="KW-0227">DNA damage</keyword>
<feature type="active site" description="Nucleophile; methyl group acceptor" evidence="9">
    <location>
        <position position="141"/>
    </location>
</feature>
<dbReference type="GO" id="GO:0032259">
    <property type="term" value="P:methylation"/>
    <property type="evidence" value="ECO:0007669"/>
    <property type="project" value="UniProtKB-KW"/>
</dbReference>
<feature type="domain" description="Methylguanine DNA methyltransferase ribonuclease-like" evidence="11">
    <location>
        <begin position="3"/>
        <end position="86"/>
    </location>
</feature>
<dbReference type="GO" id="GO:0003908">
    <property type="term" value="F:methylated-DNA-[protein]-cysteine S-methyltransferase activity"/>
    <property type="evidence" value="ECO:0007669"/>
    <property type="project" value="UniProtKB-UniRule"/>
</dbReference>
<dbReference type="Gene3D" id="1.10.10.10">
    <property type="entry name" value="Winged helix-like DNA-binding domain superfamily/Winged helix DNA-binding domain"/>
    <property type="match status" value="1"/>
</dbReference>
<dbReference type="Proteomes" id="UP000028123">
    <property type="component" value="Unassembled WGS sequence"/>
</dbReference>
<dbReference type="InterPro" id="IPR014048">
    <property type="entry name" value="MethylDNA_cys_MeTrfase_DNA-bd"/>
</dbReference>
<dbReference type="eggNOG" id="COG0350">
    <property type="taxonomic scope" value="Bacteria"/>
</dbReference>
<dbReference type="InterPro" id="IPR036388">
    <property type="entry name" value="WH-like_DNA-bd_sf"/>
</dbReference>
<evidence type="ECO:0000256" key="6">
    <source>
        <dbReference type="ARBA" id="ARBA00022763"/>
    </source>
</evidence>
<keyword evidence="4 9" id="KW-0489">Methyltransferase</keyword>